<evidence type="ECO:0000256" key="2">
    <source>
        <dbReference type="ARBA" id="ARBA00009368"/>
    </source>
</evidence>
<comment type="subcellular location">
    <subcellularLocation>
        <location evidence="1">Nucleus</location>
    </subcellularLocation>
</comment>
<dbReference type="OrthoDB" id="153872at2759"/>
<dbReference type="Proteomes" id="UP000481153">
    <property type="component" value="Unassembled WGS sequence"/>
</dbReference>
<feature type="compositionally biased region" description="Acidic residues" evidence="6">
    <location>
        <begin position="255"/>
        <end position="276"/>
    </location>
</feature>
<evidence type="ECO:0000256" key="1">
    <source>
        <dbReference type="ARBA" id="ARBA00004123"/>
    </source>
</evidence>
<dbReference type="InterPro" id="IPR006751">
    <property type="entry name" value="TAFII55_prot_cons_reg"/>
</dbReference>
<dbReference type="GO" id="GO:0051123">
    <property type="term" value="P:RNA polymerase II preinitiation complex assembly"/>
    <property type="evidence" value="ECO:0007669"/>
    <property type="project" value="TreeGrafter"/>
</dbReference>
<evidence type="ECO:0000256" key="3">
    <source>
        <dbReference type="ARBA" id="ARBA00023015"/>
    </source>
</evidence>
<feature type="domain" description="TAFII55 protein conserved region" evidence="7">
    <location>
        <begin position="6"/>
        <end position="152"/>
    </location>
</feature>
<dbReference type="PANTHER" id="PTHR12228:SF0">
    <property type="entry name" value="TATA-BOX BINDING PROTEIN ASSOCIATED FACTOR 7"/>
    <property type="match status" value="1"/>
</dbReference>
<dbReference type="GO" id="GO:0016251">
    <property type="term" value="F:RNA polymerase II general transcription initiation factor activity"/>
    <property type="evidence" value="ECO:0007669"/>
    <property type="project" value="TreeGrafter"/>
</dbReference>
<feature type="compositionally biased region" description="Low complexity" evidence="6">
    <location>
        <begin position="277"/>
        <end position="291"/>
    </location>
</feature>
<dbReference type="InterPro" id="IPR037817">
    <property type="entry name" value="TAF7"/>
</dbReference>
<evidence type="ECO:0000256" key="5">
    <source>
        <dbReference type="ARBA" id="ARBA00023242"/>
    </source>
</evidence>
<reference evidence="8 9" key="1">
    <citation type="submission" date="2019-07" db="EMBL/GenBank/DDBJ databases">
        <title>Genomics analysis of Aphanomyces spp. identifies a new class of oomycete effector associated with host adaptation.</title>
        <authorList>
            <person name="Gaulin E."/>
        </authorList>
    </citation>
    <scope>NUCLEOTIDE SEQUENCE [LARGE SCALE GENOMIC DNA]</scope>
    <source>
        <strain evidence="8 9">ATCC 201684</strain>
    </source>
</reference>
<name>A0A6G0WC86_9STRA</name>
<feature type="compositionally biased region" description="Polar residues" evidence="6">
    <location>
        <begin position="194"/>
        <end position="206"/>
    </location>
</feature>
<protein>
    <recommendedName>
        <fullName evidence="7">TAFII55 protein conserved region domain-containing protein</fullName>
    </recommendedName>
</protein>
<dbReference type="GO" id="GO:0005669">
    <property type="term" value="C:transcription factor TFIID complex"/>
    <property type="evidence" value="ECO:0007669"/>
    <property type="project" value="InterPro"/>
</dbReference>
<dbReference type="Pfam" id="PF04658">
    <property type="entry name" value="TAFII55_N"/>
    <property type="match status" value="1"/>
</dbReference>
<evidence type="ECO:0000256" key="4">
    <source>
        <dbReference type="ARBA" id="ARBA00023163"/>
    </source>
</evidence>
<accession>A0A6G0WC86</accession>
<sequence>MSSTTLMEQYLLRVPKKVGAELRKKMQEKEVRGVDVVAGADNKHFKFHIDEKELPATLCELPCILETHKTYDDNLFYKSGEIGQILLVHDSPEEQMLYEPVTELPSGITPPTTNIVKRKYAKTRKYPAFPPTDVARVEDTLVKIIAGGVIEDVQEELVDFHEWMVDDAHPNGIVVHDEMELIEKHPEYLHLTKGPNNNSHTTSSGANAIESGANTGGSSGMQSLANSRPDTDAEEEPEERPTPRPATSATASIDDGLDADLDELDQDDDDQGEGSLEDNPAYQALQQQQAAHTKKLTDLRKEISKMVANIQSMSNPVMKNRLQQQKDALDGEMAQVQAALDSTLASIRSMEDGRR</sequence>
<feature type="region of interest" description="Disordered" evidence="6">
    <location>
        <begin position="190"/>
        <end position="295"/>
    </location>
</feature>
<dbReference type="EMBL" id="VJMJ01000269">
    <property type="protein sequence ID" value="KAF0724540.1"/>
    <property type="molecule type" value="Genomic_DNA"/>
</dbReference>
<evidence type="ECO:0000259" key="7">
    <source>
        <dbReference type="SMART" id="SM01370"/>
    </source>
</evidence>
<evidence type="ECO:0000313" key="9">
    <source>
        <dbReference type="Proteomes" id="UP000481153"/>
    </source>
</evidence>
<dbReference type="CDD" id="cd08047">
    <property type="entry name" value="TAF7"/>
    <property type="match status" value="1"/>
</dbReference>
<comment type="caution">
    <text evidence="8">The sequence shown here is derived from an EMBL/GenBank/DDBJ whole genome shotgun (WGS) entry which is preliminary data.</text>
</comment>
<keyword evidence="5" id="KW-0539">Nucleus</keyword>
<dbReference type="AlphaFoldDB" id="A0A6G0WC86"/>
<dbReference type="VEuPathDB" id="FungiDB:AeMF1_018865"/>
<dbReference type="PANTHER" id="PTHR12228">
    <property type="entry name" value="TRANSCRIPTION INITIATION FACTOR TFIID 55 KD SUBUNIT-RELATED"/>
    <property type="match status" value="1"/>
</dbReference>
<dbReference type="SMART" id="SM01370">
    <property type="entry name" value="TAFII55_N"/>
    <property type="match status" value="1"/>
</dbReference>
<gene>
    <name evidence="8" type="ORF">Ae201684_016833</name>
</gene>
<evidence type="ECO:0000256" key="6">
    <source>
        <dbReference type="SAM" id="MobiDB-lite"/>
    </source>
</evidence>
<comment type="similarity">
    <text evidence="2">Belongs to the TAF7 family.</text>
</comment>
<keyword evidence="4" id="KW-0804">Transcription</keyword>
<proteinExistence type="inferred from homology"/>
<organism evidence="8 9">
    <name type="scientific">Aphanomyces euteiches</name>
    <dbReference type="NCBI Taxonomy" id="100861"/>
    <lineage>
        <taxon>Eukaryota</taxon>
        <taxon>Sar</taxon>
        <taxon>Stramenopiles</taxon>
        <taxon>Oomycota</taxon>
        <taxon>Saprolegniomycetes</taxon>
        <taxon>Saprolegniales</taxon>
        <taxon>Verrucalvaceae</taxon>
        <taxon>Aphanomyces</taxon>
    </lineage>
</organism>
<evidence type="ECO:0000313" key="8">
    <source>
        <dbReference type="EMBL" id="KAF0724540.1"/>
    </source>
</evidence>
<keyword evidence="3" id="KW-0805">Transcription regulation</keyword>
<keyword evidence="9" id="KW-1185">Reference proteome</keyword>